<dbReference type="Proteomes" id="UP000054995">
    <property type="component" value="Unassembled WGS sequence"/>
</dbReference>
<dbReference type="EMBL" id="JYDT01000073">
    <property type="protein sequence ID" value="KRY86320.1"/>
    <property type="molecule type" value="Genomic_DNA"/>
</dbReference>
<proteinExistence type="predicted"/>
<organism evidence="1 2">
    <name type="scientific">Trichinella pseudospiralis</name>
    <name type="common">Parasitic roundworm</name>
    <dbReference type="NCBI Taxonomy" id="6337"/>
    <lineage>
        <taxon>Eukaryota</taxon>
        <taxon>Metazoa</taxon>
        <taxon>Ecdysozoa</taxon>
        <taxon>Nematoda</taxon>
        <taxon>Enoplea</taxon>
        <taxon>Dorylaimia</taxon>
        <taxon>Trichinellida</taxon>
        <taxon>Trichinellidae</taxon>
        <taxon>Trichinella</taxon>
    </lineage>
</organism>
<name>A0A0V1FJS2_TRIPS</name>
<comment type="caution">
    <text evidence="1">The sequence shown here is derived from an EMBL/GenBank/DDBJ whole genome shotgun (WGS) entry which is preliminary data.</text>
</comment>
<evidence type="ECO:0000313" key="2">
    <source>
        <dbReference type="Proteomes" id="UP000054995"/>
    </source>
</evidence>
<keyword evidence="2" id="KW-1185">Reference proteome</keyword>
<evidence type="ECO:0000313" key="1">
    <source>
        <dbReference type="EMBL" id="KRY86320.1"/>
    </source>
</evidence>
<protein>
    <submittedName>
        <fullName evidence="1">Uncharacterized protein</fullName>
    </submittedName>
</protein>
<accession>A0A0V1FJS2</accession>
<gene>
    <name evidence="1" type="ORF">T4D_3570</name>
</gene>
<dbReference type="AlphaFoldDB" id="A0A0V1FJS2"/>
<sequence>MLVTSQLPWKPSLPRQSFCESSGIRAAILNSMRSKCPPPSMRDRVVPTHTTPTSVLNISLSFQLISI</sequence>
<reference evidence="1 2" key="1">
    <citation type="submission" date="2015-01" db="EMBL/GenBank/DDBJ databases">
        <title>Evolution of Trichinella species and genotypes.</title>
        <authorList>
            <person name="Korhonen P.K."/>
            <person name="Edoardo P."/>
            <person name="Giuseppe L.R."/>
            <person name="Gasser R.B."/>
        </authorList>
    </citation>
    <scope>NUCLEOTIDE SEQUENCE [LARGE SCALE GENOMIC DNA]</scope>
    <source>
        <strain evidence="1">ISS470</strain>
    </source>
</reference>